<evidence type="ECO:0000313" key="4">
    <source>
        <dbReference type="Proteomes" id="UP001443914"/>
    </source>
</evidence>
<dbReference type="EMBL" id="JBDFQZ010000010">
    <property type="protein sequence ID" value="KAK9683341.1"/>
    <property type="molecule type" value="Genomic_DNA"/>
</dbReference>
<evidence type="ECO:0000313" key="3">
    <source>
        <dbReference type="EMBL" id="KAK9683341.1"/>
    </source>
</evidence>
<protein>
    <recommendedName>
        <fullName evidence="2">Poly(A) RNA polymerase mitochondrial-like central palm domain-containing protein</fullName>
    </recommendedName>
</protein>
<dbReference type="Pfam" id="PF22600">
    <property type="entry name" value="MTPAP-like_central"/>
    <property type="match status" value="1"/>
</dbReference>
<dbReference type="GO" id="GO:0031123">
    <property type="term" value="P:RNA 3'-end processing"/>
    <property type="evidence" value="ECO:0007669"/>
    <property type="project" value="TreeGrafter"/>
</dbReference>
<evidence type="ECO:0000259" key="2">
    <source>
        <dbReference type="Pfam" id="PF22600"/>
    </source>
</evidence>
<organism evidence="3 4">
    <name type="scientific">Saponaria officinalis</name>
    <name type="common">Common soapwort</name>
    <name type="synonym">Lychnis saponaria</name>
    <dbReference type="NCBI Taxonomy" id="3572"/>
    <lineage>
        <taxon>Eukaryota</taxon>
        <taxon>Viridiplantae</taxon>
        <taxon>Streptophyta</taxon>
        <taxon>Embryophyta</taxon>
        <taxon>Tracheophyta</taxon>
        <taxon>Spermatophyta</taxon>
        <taxon>Magnoliopsida</taxon>
        <taxon>eudicotyledons</taxon>
        <taxon>Gunneridae</taxon>
        <taxon>Pentapetalae</taxon>
        <taxon>Caryophyllales</taxon>
        <taxon>Caryophyllaceae</taxon>
        <taxon>Caryophylleae</taxon>
        <taxon>Saponaria</taxon>
    </lineage>
</organism>
<dbReference type="InterPro" id="IPR054708">
    <property type="entry name" value="MTPAP-like_central"/>
</dbReference>
<accession>A0AAW1I1L2</accession>
<feature type="compositionally biased region" description="Polar residues" evidence="1">
    <location>
        <begin position="390"/>
        <end position="440"/>
    </location>
</feature>
<dbReference type="EMBL" id="JBDFQZ010000010">
    <property type="protein sequence ID" value="KAK9683342.1"/>
    <property type="molecule type" value="Genomic_DNA"/>
</dbReference>
<reference evidence="3 4" key="1">
    <citation type="submission" date="2024-03" db="EMBL/GenBank/DDBJ databases">
        <title>WGS assembly of Saponaria officinalis var. Norfolk2.</title>
        <authorList>
            <person name="Jenkins J."/>
            <person name="Shu S."/>
            <person name="Grimwood J."/>
            <person name="Barry K."/>
            <person name="Goodstein D."/>
            <person name="Schmutz J."/>
            <person name="Leebens-Mack J."/>
            <person name="Osbourn A."/>
        </authorList>
    </citation>
    <scope>NUCLEOTIDE SEQUENCE [LARGE SCALE GENOMIC DNA]</scope>
    <source>
        <strain evidence="4">cv. Norfolk2</strain>
        <strain evidence="3">JIC</strain>
        <tissue evidence="3">Leaf</tissue>
    </source>
</reference>
<proteinExistence type="predicted"/>
<name>A0AAW1I1L2_SAPOF</name>
<dbReference type="GO" id="GO:0050265">
    <property type="term" value="F:RNA uridylyltransferase activity"/>
    <property type="evidence" value="ECO:0007669"/>
    <property type="project" value="TreeGrafter"/>
</dbReference>
<dbReference type="PANTHER" id="PTHR12271:SF123">
    <property type="entry name" value="PROTEIN HESO1"/>
    <property type="match status" value="1"/>
</dbReference>
<dbReference type="CDD" id="cd05402">
    <property type="entry name" value="NT_PAP_TUTase"/>
    <property type="match status" value="1"/>
</dbReference>
<dbReference type="Gene3D" id="1.10.1410.10">
    <property type="match status" value="1"/>
</dbReference>
<dbReference type="SUPFAM" id="SSF81631">
    <property type="entry name" value="PAP/OAS1 substrate-binding domain"/>
    <property type="match status" value="1"/>
</dbReference>
<dbReference type="SUPFAM" id="SSF81301">
    <property type="entry name" value="Nucleotidyltransferase"/>
    <property type="match status" value="1"/>
</dbReference>
<dbReference type="PANTHER" id="PTHR12271">
    <property type="entry name" value="POLY A POLYMERASE CID PAP -RELATED"/>
    <property type="match status" value="1"/>
</dbReference>
<dbReference type="Gene3D" id="3.30.460.10">
    <property type="entry name" value="Beta Polymerase, domain 2"/>
    <property type="match status" value="1"/>
</dbReference>
<comment type="caution">
    <text evidence="3">The sequence shown here is derived from an EMBL/GenBank/DDBJ whole genome shotgun (WGS) entry which is preliminary data.</text>
</comment>
<feature type="region of interest" description="Disordered" evidence="1">
    <location>
        <begin position="368"/>
        <end position="488"/>
    </location>
</feature>
<feature type="compositionally biased region" description="Polar residues" evidence="1">
    <location>
        <begin position="479"/>
        <end position="488"/>
    </location>
</feature>
<keyword evidence="4" id="KW-1185">Reference proteome</keyword>
<evidence type="ECO:0000256" key="1">
    <source>
        <dbReference type="SAM" id="MobiDB-lite"/>
    </source>
</evidence>
<dbReference type="InterPro" id="IPR043519">
    <property type="entry name" value="NT_sf"/>
</dbReference>
<dbReference type="Proteomes" id="UP001443914">
    <property type="component" value="Unassembled WGS sequence"/>
</dbReference>
<feature type="domain" description="Poly(A) RNA polymerase mitochondrial-like central palm" evidence="2">
    <location>
        <begin position="5"/>
        <end position="139"/>
    </location>
</feature>
<sequence length="488" mass="55596">MLEATLNEILYVVNPLKNDVEIRMRIISELRDVVSSIESLKGATVEPFGSFLSQLFSRWGDLDISIELSNGLHIMVPAKKHKQKLLGDLLKALRRTGSFWRLQFVSHARVPILKLESKIQNISCDISVNNLTGHMKSKFMLWISLIDSRFRDMVLLVKEWAKANNINNPRSGTFNSYSLSLLVIFHFQTCAPPILPPLKDLYPGNMADELIGIRADMERRIEEIAVSNIARFRKHRRANHCSLPELFISFLGKFLDISTRTTEQGVCTYSGQWENVSTNTRWLPKTHPIIIEDPFEQPENSARAVSQSQLARIAHAFNNTYNLLIDPYQNRNTLIPSLVRPEISRFFPGAAFVIPRANFWPYPWSNQNAPHGSHSSSPSQPQFQKMRQAKLNQPKNSKGRQNGKQPSPRQGHTVNQQLQTERPISQQLSVDRPNTGQQWHGQAPRPVLPQIVTPPWPHTLQPSSNSGAPQWPFKVSPAAQAQQIWRQK</sequence>
<dbReference type="AlphaFoldDB" id="A0AAW1I1L2"/>
<feature type="compositionally biased region" description="Low complexity" evidence="1">
    <location>
        <begin position="370"/>
        <end position="382"/>
    </location>
</feature>
<gene>
    <name evidence="3" type="ORF">RND81_10G133600</name>
</gene>